<keyword evidence="2" id="KW-1185">Reference proteome</keyword>
<accession>A0ABW3HPQ6</accession>
<name>A0ABW3HPQ6_9BACL</name>
<proteinExistence type="predicted"/>
<evidence type="ECO:0000313" key="1">
    <source>
        <dbReference type="EMBL" id="MFD0959451.1"/>
    </source>
</evidence>
<gene>
    <name evidence="1" type="ORF">ACFQ2I_08605</name>
</gene>
<evidence type="ECO:0000313" key="2">
    <source>
        <dbReference type="Proteomes" id="UP001596989"/>
    </source>
</evidence>
<dbReference type="EMBL" id="JBHTJZ010000009">
    <property type="protein sequence ID" value="MFD0959451.1"/>
    <property type="molecule type" value="Genomic_DNA"/>
</dbReference>
<organism evidence="1 2">
    <name type="scientific">Paenibacillus chungangensis</name>
    <dbReference type="NCBI Taxonomy" id="696535"/>
    <lineage>
        <taxon>Bacteria</taxon>
        <taxon>Bacillati</taxon>
        <taxon>Bacillota</taxon>
        <taxon>Bacilli</taxon>
        <taxon>Bacillales</taxon>
        <taxon>Paenibacillaceae</taxon>
        <taxon>Paenibacillus</taxon>
    </lineage>
</organism>
<dbReference type="Proteomes" id="UP001596989">
    <property type="component" value="Unassembled WGS sequence"/>
</dbReference>
<protein>
    <recommendedName>
        <fullName evidence="3">Copper amine oxidase-like N-terminal domain-containing protein</fullName>
    </recommendedName>
</protein>
<evidence type="ECO:0008006" key="3">
    <source>
        <dbReference type="Google" id="ProtNLM"/>
    </source>
</evidence>
<dbReference type="RefSeq" id="WP_377563572.1">
    <property type="nucleotide sequence ID" value="NZ_JBHTJZ010000009.1"/>
</dbReference>
<reference evidence="2" key="1">
    <citation type="journal article" date="2019" name="Int. J. Syst. Evol. Microbiol.">
        <title>The Global Catalogue of Microorganisms (GCM) 10K type strain sequencing project: providing services to taxonomists for standard genome sequencing and annotation.</title>
        <authorList>
            <consortium name="The Broad Institute Genomics Platform"/>
            <consortium name="The Broad Institute Genome Sequencing Center for Infectious Disease"/>
            <person name="Wu L."/>
            <person name="Ma J."/>
        </authorList>
    </citation>
    <scope>NUCLEOTIDE SEQUENCE [LARGE SCALE GENOMIC DNA]</scope>
    <source>
        <strain evidence="2">CCUG 59129</strain>
    </source>
</reference>
<comment type="caution">
    <text evidence="1">The sequence shown here is derived from an EMBL/GenBank/DDBJ whole genome shotgun (WGS) entry which is preliminary data.</text>
</comment>
<sequence length="326" mass="35417">MLRIGKKARTTVWMTTVLLVLCLVGSVIPGVLAKGEDAGVFDVLHAESGYQLTVPAYSGITAVVTEASNRKPLQVEAVELRAPEWDEQGKSVLFRLQAQNPEAYAVELYVSMFSYGRIDFVEDVLHDGVMDYKLDKATLAMIGNRLITLKFSVLDKQGEVMFEAHDIHFRFSDSAVGAIGEAPVKAKPASSRVLVDGKPVMFEAYSIGGNNYFKLRDVAMALNGSPKGFAVAWDADSSSIDLLPGVAYHPVGNELKTIVGEDMKRGTPTSASLYLDGVQVLAAAYNIDGSNYYKLRDIARTIDFQVGWDAASRTVSLVTNEGYSEG</sequence>